<feature type="region of interest" description="Disordered" evidence="1">
    <location>
        <begin position="1"/>
        <end position="32"/>
    </location>
</feature>
<dbReference type="AlphaFoldDB" id="A0A379N4H0"/>
<name>A0A379N4H0_9PROT</name>
<evidence type="ECO:0000256" key="1">
    <source>
        <dbReference type="SAM" id="MobiDB-lite"/>
    </source>
</evidence>
<reference evidence="2 3" key="1">
    <citation type="submission" date="2018-06" db="EMBL/GenBank/DDBJ databases">
        <authorList>
            <consortium name="Pathogen Informatics"/>
            <person name="Doyle S."/>
        </authorList>
    </citation>
    <scope>NUCLEOTIDE SEQUENCE [LARGE SCALE GENOMIC DNA]</scope>
    <source>
        <strain evidence="2 3">NCTC13291</strain>
    </source>
</reference>
<protein>
    <submittedName>
        <fullName evidence="2">Uncharacterized protein</fullName>
    </submittedName>
</protein>
<organism evidence="2 3">
    <name type="scientific">Roseomonas mucosa</name>
    <dbReference type="NCBI Taxonomy" id="207340"/>
    <lineage>
        <taxon>Bacteria</taxon>
        <taxon>Pseudomonadati</taxon>
        <taxon>Pseudomonadota</taxon>
        <taxon>Alphaproteobacteria</taxon>
        <taxon>Acetobacterales</taxon>
        <taxon>Roseomonadaceae</taxon>
        <taxon>Roseomonas</taxon>
    </lineage>
</organism>
<feature type="compositionally biased region" description="Gly residues" evidence="1">
    <location>
        <begin position="12"/>
        <end position="24"/>
    </location>
</feature>
<accession>A0A379N4H0</accession>
<sequence>MGRIASRTDPGNGPGKGPGDGPEGVPGNEAGAAPRHVAREAPGPAPAGLSWLPAVTVHGLREAEAVLRAVTEAGGGRGAVLLSAPGAATWPGPAGFAAVIRLARARHPALPCRTLLDCGAMPGLALRALREGWRELILAETCPAFAQVAGAGQAVGAVLHGRAPEALSLDGIDLRRPGGMAILRRWLTTSPTGGEMTGKAGGG</sequence>
<evidence type="ECO:0000313" key="2">
    <source>
        <dbReference type="EMBL" id="SUE42018.1"/>
    </source>
</evidence>
<proteinExistence type="predicted"/>
<dbReference type="EMBL" id="UGVN01000001">
    <property type="protein sequence ID" value="SUE42018.1"/>
    <property type="molecule type" value="Genomic_DNA"/>
</dbReference>
<gene>
    <name evidence="2" type="ORF">NCTC13291_03635</name>
</gene>
<evidence type="ECO:0000313" key="3">
    <source>
        <dbReference type="Proteomes" id="UP000254919"/>
    </source>
</evidence>
<dbReference type="Proteomes" id="UP000254919">
    <property type="component" value="Unassembled WGS sequence"/>
</dbReference>